<keyword evidence="3" id="KW-0285">Flavoprotein</keyword>
<sequence>MITPSLIKELKALLGNDNVMDSEVDRVSYSYDSAVLESVVPELVVRPVNSETLGKVVSLCNENRIPMTVRGSGTNLSGGTIPSSTHGMVVLTNGLNKILEINEDDLYAVVQPGVVTATFAAAVAAKGLFYPPDPGSMAVSTLGGNVAENAGGLRGLKYGVTKDYVMGVDFWDVNGNLIKSGSRTVKCVTGYNLGGLMVASEGTLGVFDQIILKLVPPPAASRAMLAVFDNMAKASETVSAIIAEKIVPCTLEFLDNFTIRTVEDYSRAGLPTDAEALLLIEVDGHPAQVEEEAQKIMSLCTRLGASSVTAAQNAQEKATIWQARRDALPALARLKPTTVLEDATVPRSQIPAMIAAIQSIGKKYDLTIGIFGHAGDGNLHPTILCDKRDKKEFGKVEQAVDEIFEHALALKGTLSGEHGIGIAKSKFMEHEVSRATLGFCRHLKTSLDPHGILNPGKIIGG</sequence>
<dbReference type="Proteomes" id="UP000095200">
    <property type="component" value="Unassembled WGS sequence"/>
</dbReference>
<evidence type="ECO:0000256" key="3">
    <source>
        <dbReference type="ARBA" id="ARBA00022630"/>
    </source>
</evidence>
<dbReference type="Pfam" id="PF01565">
    <property type="entry name" value="FAD_binding_4"/>
    <property type="match status" value="1"/>
</dbReference>
<dbReference type="OrthoDB" id="9811557at2"/>
<dbReference type="InterPro" id="IPR006094">
    <property type="entry name" value="Oxid_FAD_bind_N"/>
</dbReference>
<gene>
    <name evidence="7" type="ORF">DPF_0508</name>
</gene>
<keyword evidence="5" id="KW-0560">Oxidoreductase</keyword>
<dbReference type="FunFam" id="3.30.70.2740:FF:000001">
    <property type="entry name" value="D-lactate dehydrogenase mitochondrial"/>
    <property type="match status" value="1"/>
</dbReference>
<dbReference type="AlphaFoldDB" id="A0A194AGA5"/>
<comment type="cofactor">
    <cofactor evidence="1">
        <name>FAD</name>
        <dbReference type="ChEBI" id="CHEBI:57692"/>
    </cofactor>
</comment>
<evidence type="ECO:0000259" key="6">
    <source>
        <dbReference type="PROSITE" id="PS51387"/>
    </source>
</evidence>
<protein>
    <submittedName>
        <fullName evidence="7">FAD-binding protein</fullName>
    </submittedName>
</protein>
<dbReference type="SUPFAM" id="SSF56176">
    <property type="entry name" value="FAD-binding/transporter-associated domain-like"/>
    <property type="match status" value="1"/>
</dbReference>
<proteinExistence type="inferred from homology"/>
<evidence type="ECO:0000256" key="5">
    <source>
        <dbReference type="ARBA" id="ARBA00023002"/>
    </source>
</evidence>
<dbReference type="InterPro" id="IPR004113">
    <property type="entry name" value="FAD-bd_oxidored_4_C"/>
</dbReference>
<evidence type="ECO:0000256" key="1">
    <source>
        <dbReference type="ARBA" id="ARBA00001974"/>
    </source>
</evidence>
<keyword evidence="4" id="KW-0274">FAD</keyword>
<dbReference type="InterPro" id="IPR016169">
    <property type="entry name" value="FAD-bd_PCMH_sub2"/>
</dbReference>
<dbReference type="GO" id="GO:0016491">
    <property type="term" value="F:oxidoreductase activity"/>
    <property type="evidence" value="ECO:0007669"/>
    <property type="project" value="UniProtKB-KW"/>
</dbReference>
<dbReference type="InterPro" id="IPR036318">
    <property type="entry name" value="FAD-bd_PCMH-like_sf"/>
</dbReference>
<accession>A0A194AGA5</accession>
<comment type="caution">
    <text evidence="7">The sequence shown here is derived from an EMBL/GenBank/DDBJ whole genome shotgun (WGS) entry which is preliminary data.</text>
</comment>
<dbReference type="PANTHER" id="PTHR42934:SF2">
    <property type="entry name" value="GLYCOLATE OXIDASE SUBUNIT GLCD"/>
    <property type="match status" value="1"/>
</dbReference>
<comment type="similarity">
    <text evidence="2">Belongs to the FAD-binding oxidoreductase/transferase type 4 family.</text>
</comment>
<dbReference type="EMBL" id="BDFE01000007">
    <property type="protein sequence ID" value="GAU07809.1"/>
    <property type="molecule type" value="Genomic_DNA"/>
</dbReference>
<dbReference type="RefSeq" id="WP_069857310.1">
    <property type="nucleotide sequence ID" value="NZ_BDFE01000007.1"/>
</dbReference>
<dbReference type="Gene3D" id="1.10.45.10">
    <property type="entry name" value="Vanillyl-alcohol Oxidase, Chain A, domain 4"/>
    <property type="match status" value="1"/>
</dbReference>
<dbReference type="STRING" id="1592317.DPF_0508"/>
<feature type="domain" description="FAD-binding PCMH-type" evidence="6">
    <location>
        <begin position="37"/>
        <end position="217"/>
    </location>
</feature>
<dbReference type="Gene3D" id="3.30.70.2740">
    <property type="match status" value="1"/>
</dbReference>
<dbReference type="PROSITE" id="PS51387">
    <property type="entry name" value="FAD_PCMH"/>
    <property type="match status" value="1"/>
</dbReference>
<dbReference type="Pfam" id="PF02913">
    <property type="entry name" value="FAD-oxidase_C"/>
    <property type="match status" value="1"/>
</dbReference>
<dbReference type="Gene3D" id="3.30.465.10">
    <property type="match status" value="1"/>
</dbReference>
<organism evidence="7 8">
    <name type="scientific">Desulfoplanes formicivorans</name>
    <dbReference type="NCBI Taxonomy" id="1592317"/>
    <lineage>
        <taxon>Bacteria</taxon>
        <taxon>Pseudomonadati</taxon>
        <taxon>Thermodesulfobacteriota</taxon>
        <taxon>Desulfovibrionia</taxon>
        <taxon>Desulfovibrionales</taxon>
        <taxon>Desulfoplanaceae</taxon>
        <taxon>Desulfoplanes</taxon>
    </lineage>
</organism>
<reference evidence="8" key="1">
    <citation type="submission" date="2016-06" db="EMBL/GenBank/DDBJ databases">
        <title>Draft genome sequence of Desulfoplanes formicivorans strain Pf12B.</title>
        <authorList>
            <person name="Watanabe M."/>
            <person name="Kojima H."/>
            <person name="Fukui M."/>
        </authorList>
    </citation>
    <scope>NUCLEOTIDE SEQUENCE [LARGE SCALE GENOMIC DNA]</scope>
    <source>
        <strain evidence="8">Pf12B</strain>
    </source>
</reference>
<evidence type="ECO:0000256" key="2">
    <source>
        <dbReference type="ARBA" id="ARBA00008000"/>
    </source>
</evidence>
<dbReference type="InterPro" id="IPR051914">
    <property type="entry name" value="FAD-linked_OxidoTrans_Type4"/>
</dbReference>
<evidence type="ECO:0000256" key="4">
    <source>
        <dbReference type="ARBA" id="ARBA00022827"/>
    </source>
</evidence>
<name>A0A194AGA5_9BACT</name>
<dbReference type="PANTHER" id="PTHR42934">
    <property type="entry name" value="GLYCOLATE OXIDASE SUBUNIT GLCD"/>
    <property type="match status" value="1"/>
</dbReference>
<evidence type="ECO:0000313" key="8">
    <source>
        <dbReference type="Proteomes" id="UP000095200"/>
    </source>
</evidence>
<keyword evidence="8" id="KW-1185">Reference proteome</keyword>
<dbReference type="InterPro" id="IPR016166">
    <property type="entry name" value="FAD-bd_PCMH"/>
</dbReference>
<dbReference type="InterPro" id="IPR016171">
    <property type="entry name" value="Vanillyl_alc_oxidase_C-sub2"/>
</dbReference>
<dbReference type="InterPro" id="IPR016164">
    <property type="entry name" value="FAD-linked_Oxase-like_C"/>
</dbReference>
<evidence type="ECO:0000313" key="7">
    <source>
        <dbReference type="EMBL" id="GAU07809.1"/>
    </source>
</evidence>
<dbReference type="SUPFAM" id="SSF55103">
    <property type="entry name" value="FAD-linked oxidases, C-terminal domain"/>
    <property type="match status" value="1"/>
</dbReference>
<dbReference type="FunFam" id="1.10.45.10:FF:000001">
    <property type="entry name" value="D-lactate dehydrogenase mitochondrial"/>
    <property type="match status" value="1"/>
</dbReference>
<dbReference type="GO" id="GO:0071949">
    <property type="term" value="F:FAD binding"/>
    <property type="evidence" value="ECO:0007669"/>
    <property type="project" value="InterPro"/>
</dbReference>